<organism evidence="13 14">
    <name type="scientific">Halarcobacter ebronensis</name>
    <dbReference type="NCBI Taxonomy" id="1462615"/>
    <lineage>
        <taxon>Bacteria</taxon>
        <taxon>Pseudomonadati</taxon>
        <taxon>Campylobacterota</taxon>
        <taxon>Epsilonproteobacteria</taxon>
        <taxon>Campylobacterales</taxon>
        <taxon>Arcobacteraceae</taxon>
        <taxon>Halarcobacter</taxon>
    </lineage>
</organism>
<keyword evidence="6 10" id="KW-0812">Transmembrane</keyword>
<dbReference type="Gene3D" id="1.10.287.470">
    <property type="entry name" value="Helix hairpin bin"/>
    <property type="match status" value="1"/>
</dbReference>
<evidence type="ECO:0000256" key="2">
    <source>
        <dbReference type="ARBA" id="ARBA00009477"/>
    </source>
</evidence>
<evidence type="ECO:0000256" key="3">
    <source>
        <dbReference type="ARBA" id="ARBA00022448"/>
    </source>
</evidence>
<evidence type="ECO:0000256" key="9">
    <source>
        <dbReference type="SAM" id="Coils"/>
    </source>
</evidence>
<evidence type="ECO:0000256" key="4">
    <source>
        <dbReference type="ARBA" id="ARBA00022475"/>
    </source>
</evidence>
<feature type="domain" description="AprE-like long alpha-helical hairpin" evidence="11">
    <location>
        <begin position="100"/>
        <end position="288"/>
    </location>
</feature>
<keyword evidence="8 10" id="KW-0472">Membrane</keyword>
<dbReference type="InterPro" id="IPR050739">
    <property type="entry name" value="MFP"/>
</dbReference>
<keyword evidence="4" id="KW-1003">Cell membrane</keyword>
<evidence type="ECO:0000256" key="6">
    <source>
        <dbReference type="ARBA" id="ARBA00022692"/>
    </source>
</evidence>
<name>A0A4Q0YA81_9BACT</name>
<proteinExistence type="inferred from homology"/>
<dbReference type="InterPro" id="IPR058982">
    <property type="entry name" value="Beta-barrel_AprE"/>
</dbReference>
<dbReference type="PROSITE" id="PS00543">
    <property type="entry name" value="HLYD_FAMILY"/>
    <property type="match status" value="1"/>
</dbReference>
<keyword evidence="3" id="KW-0813">Transport</keyword>
<keyword evidence="5" id="KW-0997">Cell inner membrane</keyword>
<keyword evidence="9" id="KW-0175">Coiled coil</keyword>
<protein>
    <submittedName>
        <fullName evidence="13">Secretion protein HylD</fullName>
    </submittedName>
</protein>
<dbReference type="Pfam" id="PF25994">
    <property type="entry name" value="HH_AprE"/>
    <property type="match status" value="1"/>
</dbReference>
<reference evidence="13 14" key="1">
    <citation type="submission" date="2017-10" db="EMBL/GenBank/DDBJ databases">
        <title>Genomics of the genus Arcobacter.</title>
        <authorList>
            <person name="Perez-Cataluna A."/>
            <person name="Figueras M.J."/>
        </authorList>
    </citation>
    <scope>NUCLEOTIDE SEQUENCE [LARGE SCALE GENOMIC DNA]</scope>
    <source>
        <strain evidence="13 14">CECT 8993</strain>
    </source>
</reference>
<evidence type="ECO:0000259" key="11">
    <source>
        <dbReference type="Pfam" id="PF25994"/>
    </source>
</evidence>
<sequence>MFDKDVNFVHSLFGQANDSPKHKIDLVFFTIVAFFVFVIIWANFAKIDELARGEGKVIPTNKIQSIQSFDGGEIEEILVKNGEHVKIGQPLVKIDTTRFQASLEENQEGISQWMAMLERLKIESNIDIDKPIPEIEYTDDVKKIAGEYIESEKLLFKNRAQELKSSVQVLNSQLKQKEQELQEIKAKKVQIEKNLELLQLQRKTIKSLVEKGVKSKVDLISIEREYQQLKGDLESTELSIPRSQFAIKEAENKIFEKIRGFRTEASQEYQKILVELNKAQARRISDDDKVSKTVIKSPVDGIIKEIYVNTIGGVVKSGQDLIDIVPNSEVLLVEAKIDPRDIAFINPKQKAIVKITAYDYSIYGGLEGQIVEISADSIIDKDSKEGKSYYKVVVKTKRNYLLKDGEKLPIIPGMIAQVEIITGEKSIMDFVLKPILKIKQNSLHER</sequence>
<feature type="transmembrane region" description="Helical" evidence="10">
    <location>
        <begin position="26"/>
        <end position="44"/>
    </location>
</feature>
<comment type="similarity">
    <text evidence="2">Belongs to the membrane fusion protein (MFP) (TC 8.A.1) family.</text>
</comment>
<dbReference type="PANTHER" id="PTHR30386:SF26">
    <property type="entry name" value="TRANSPORT PROTEIN COMB"/>
    <property type="match status" value="1"/>
</dbReference>
<dbReference type="Gene3D" id="2.40.50.100">
    <property type="match status" value="1"/>
</dbReference>
<dbReference type="InterPro" id="IPR058781">
    <property type="entry name" value="HH_AprE-like"/>
</dbReference>
<dbReference type="Gene3D" id="2.40.30.170">
    <property type="match status" value="1"/>
</dbReference>
<dbReference type="Proteomes" id="UP000290172">
    <property type="component" value="Unassembled WGS sequence"/>
</dbReference>
<dbReference type="AlphaFoldDB" id="A0A4Q0YA81"/>
<gene>
    <name evidence="13" type="ORF">CRV08_10940</name>
</gene>
<dbReference type="NCBIfam" id="TIGR01843">
    <property type="entry name" value="type_I_hlyD"/>
    <property type="match status" value="1"/>
</dbReference>
<dbReference type="InterPro" id="IPR006144">
    <property type="entry name" value="Secretion_HlyD_CS"/>
</dbReference>
<dbReference type="GO" id="GO:0005886">
    <property type="term" value="C:plasma membrane"/>
    <property type="evidence" value="ECO:0007669"/>
    <property type="project" value="UniProtKB-SubCell"/>
</dbReference>
<evidence type="ECO:0000313" key="14">
    <source>
        <dbReference type="Proteomes" id="UP000290172"/>
    </source>
</evidence>
<dbReference type="Pfam" id="PF26002">
    <property type="entry name" value="Beta-barrel_AprE"/>
    <property type="match status" value="1"/>
</dbReference>
<feature type="coiled-coil region" evidence="9">
    <location>
        <begin position="160"/>
        <end position="282"/>
    </location>
</feature>
<comment type="caution">
    <text evidence="13">The sequence shown here is derived from an EMBL/GenBank/DDBJ whole genome shotgun (WGS) entry which is preliminary data.</text>
</comment>
<evidence type="ECO:0000259" key="12">
    <source>
        <dbReference type="Pfam" id="PF26002"/>
    </source>
</evidence>
<dbReference type="EMBL" id="PDKJ01000010">
    <property type="protein sequence ID" value="RXJ67196.1"/>
    <property type="molecule type" value="Genomic_DNA"/>
</dbReference>
<feature type="domain" description="AprE-like beta-barrel" evidence="12">
    <location>
        <begin position="331"/>
        <end position="423"/>
    </location>
</feature>
<dbReference type="SUPFAM" id="SSF111369">
    <property type="entry name" value="HlyD-like secretion proteins"/>
    <property type="match status" value="1"/>
</dbReference>
<dbReference type="PANTHER" id="PTHR30386">
    <property type="entry name" value="MEMBRANE FUSION SUBUNIT OF EMRAB-TOLC MULTIDRUG EFFLUX PUMP"/>
    <property type="match status" value="1"/>
</dbReference>
<dbReference type="GO" id="GO:0009306">
    <property type="term" value="P:protein secretion"/>
    <property type="evidence" value="ECO:0007669"/>
    <property type="project" value="InterPro"/>
</dbReference>
<keyword evidence="7 10" id="KW-1133">Transmembrane helix</keyword>
<evidence type="ECO:0000256" key="10">
    <source>
        <dbReference type="SAM" id="Phobius"/>
    </source>
</evidence>
<dbReference type="InterPro" id="IPR010129">
    <property type="entry name" value="T1SS_HlyD"/>
</dbReference>
<evidence type="ECO:0000313" key="13">
    <source>
        <dbReference type="EMBL" id="RXJ67196.1"/>
    </source>
</evidence>
<evidence type="ECO:0000256" key="1">
    <source>
        <dbReference type="ARBA" id="ARBA00004377"/>
    </source>
</evidence>
<comment type="subcellular location">
    <subcellularLocation>
        <location evidence="1">Cell inner membrane</location>
        <topology evidence="1">Single-pass membrane protein</topology>
    </subcellularLocation>
</comment>
<dbReference type="PRINTS" id="PR01490">
    <property type="entry name" value="RTXTOXIND"/>
</dbReference>
<evidence type="ECO:0000256" key="8">
    <source>
        <dbReference type="ARBA" id="ARBA00023136"/>
    </source>
</evidence>
<evidence type="ECO:0000256" key="7">
    <source>
        <dbReference type="ARBA" id="ARBA00022989"/>
    </source>
</evidence>
<accession>A0A4Q0YA81</accession>
<evidence type="ECO:0000256" key="5">
    <source>
        <dbReference type="ARBA" id="ARBA00022519"/>
    </source>
</evidence>